<proteinExistence type="predicted"/>
<protein>
    <recommendedName>
        <fullName evidence="3">CHAT domain-containing protein</fullName>
    </recommendedName>
</protein>
<accession>A0A0C1JTA2</accession>
<dbReference type="EMBL" id="JSAN01000011">
    <property type="protein sequence ID" value="KIC74335.1"/>
    <property type="molecule type" value="Genomic_DNA"/>
</dbReference>
<gene>
    <name evidence="1" type="ORF">DB44_AL00290</name>
</gene>
<name>A0A0C1JTA2_9BACT</name>
<reference evidence="1 2" key="1">
    <citation type="journal article" date="2014" name="Mol. Biol. Evol.">
        <title>Massive expansion of Ubiquitination-related gene families within the Chlamydiae.</title>
        <authorList>
            <person name="Domman D."/>
            <person name="Collingro A."/>
            <person name="Lagkouvardos I."/>
            <person name="Gehre L."/>
            <person name="Weinmaier T."/>
            <person name="Rattei T."/>
            <person name="Subtil A."/>
            <person name="Horn M."/>
        </authorList>
    </citation>
    <scope>NUCLEOTIDE SEQUENCE [LARGE SCALE GENOMIC DNA]</scope>
    <source>
        <strain evidence="1 2">EI2</strain>
    </source>
</reference>
<sequence length="54" mass="6136">MQDSRWIHLACHGSTDAKSKEKLDPHSVFEGPSKLAPDRSHSYRVAYSLLKKLI</sequence>
<comment type="caution">
    <text evidence="1">The sequence shown here is derived from an EMBL/GenBank/DDBJ whole genome shotgun (WGS) entry which is preliminary data.</text>
</comment>
<dbReference type="RefSeq" id="WP_155117066.1">
    <property type="nucleotide sequence ID" value="NZ_JSAN01000011.1"/>
</dbReference>
<dbReference type="AlphaFoldDB" id="A0A0C1JTA2"/>
<evidence type="ECO:0008006" key="3">
    <source>
        <dbReference type="Google" id="ProtNLM"/>
    </source>
</evidence>
<dbReference type="PATRIC" id="fig|362787.3.peg.59"/>
<evidence type="ECO:0000313" key="2">
    <source>
        <dbReference type="Proteomes" id="UP000031465"/>
    </source>
</evidence>
<organism evidence="1 2">
    <name type="scientific">Candidatus Protochlamydia amoebophila</name>
    <dbReference type="NCBI Taxonomy" id="362787"/>
    <lineage>
        <taxon>Bacteria</taxon>
        <taxon>Pseudomonadati</taxon>
        <taxon>Chlamydiota</taxon>
        <taxon>Chlamydiia</taxon>
        <taxon>Parachlamydiales</taxon>
        <taxon>Parachlamydiaceae</taxon>
        <taxon>Candidatus Protochlamydia</taxon>
    </lineage>
</organism>
<evidence type="ECO:0000313" key="1">
    <source>
        <dbReference type="EMBL" id="KIC74335.1"/>
    </source>
</evidence>
<dbReference type="Proteomes" id="UP000031465">
    <property type="component" value="Unassembled WGS sequence"/>
</dbReference>